<dbReference type="EMBL" id="JAOB01000060">
    <property type="protein sequence ID" value="EUA30392.1"/>
    <property type="molecule type" value="Genomic_DNA"/>
</dbReference>
<evidence type="ECO:0000313" key="2">
    <source>
        <dbReference type="EMBL" id="EUA30392.1"/>
    </source>
</evidence>
<feature type="compositionally biased region" description="Basic residues" evidence="1">
    <location>
        <begin position="131"/>
        <end position="141"/>
    </location>
</feature>
<protein>
    <submittedName>
        <fullName evidence="2">Uncharacterized protein</fullName>
    </submittedName>
</protein>
<feature type="region of interest" description="Disordered" evidence="1">
    <location>
        <begin position="118"/>
        <end position="181"/>
    </location>
</feature>
<comment type="caution">
    <text evidence="2">The sequence shown here is derived from an EMBL/GenBank/DDBJ whole genome shotgun (WGS) entry which is preliminary data.</text>
</comment>
<name>X8AER1_MYCXE</name>
<accession>X8AER1</accession>
<proteinExistence type="predicted"/>
<dbReference type="AlphaFoldDB" id="X8AER1"/>
<sequence length="181" mass="20034">MVGASVVDVVMFAGGWLFDRAMAGWEVTVLLTDHPDDRPLRILGARTLDLEYALASADHWPRPQTLAAAADLCGCDPRVRQGVLQALDHGVTEVTLWGTAGRPSSRAALAWCSTSSVPLRRRSKPMPSRPPRSRRRSSARRRLSEAGSWRHRWRPTSCPQADAIGLHVDGEQPLWKSNTHK</sequence>
<gene>
    <name evidence="2" type="ORF">I553_4649</name>
</gene>
<reference evidence="2" key="1">
    <citation type="submission" date="2014-01" db="EMBL/GenBank/DDBJ databases">
        <authorList>
            <person name="Brown-Elliot B."/>
            <person name="Wallace R."/>
            <person name="Lenaerts A."/>
            <person name="Ordway D."/>
            <person name="DeGroote M.A."/>
            <person name="Parker T."/>
            <person name="Sizemore C."/>
            <person name="Tallon L.J."/>
            <person name="Sadzewicz L.K."/>
            <person name="Sengamalay N."/>
            <person name="Fraser C.M."/>
            <person name="Hine E."/>
            <person name="Shefchek K.A."/>
            <person name="Das S.P."/>
            <person name="Tettelin H."/>
        </authorList>
    </citation>
    <scope>NUCLEOTIDE SEQUENCE [LARGE SCALE GENOMIC DNA]</scope>
    <source>
        <strain evidence="2">4042</strain>
    </source>
</reference>
<organism evidence="2">
    <name type="scientific">Mycobacterium xenopi 4042</name>
    <dbReference type="NCBI Taxonomy" id="1299334"/>
    <lineage>
        <taxon>Bacteria</taxon>
        <taxon>Bacillati</taxon>
        <taxon>Actinomycetota</taxon>
        <taxon>Actinomycetes</taxon>
        <taxon>Mycobacteriales</taxon>
        <taxon>Mycobacteriaceae</taxon>
        <taxon>Mycobacterium</taxon>
    </lineage>
</organism>
<dbReference type="PATRIC" id="fig|1299334.3.peg.6322"/>
<evidence type="ECO:0000256" key="1">
    <source>
        <dbReference type="SAM" id="MobiDB-lite"/>
    </source>
</evidence>